<comment type="caution">
    <text evidence="1">The sequence shown here is derived from an EMBL/GenBank/DDBJ whole genome shotgun (WGS) entry which is preliminary data.</text>
</comment>
<protein>
    <submittedName>
        <fullName evidence="1">Uncharacterized protein</fullName>
    </submittedName>
</protein>
<dbReference type="InterPro" id="IPR029068">
    <property type="entry name" value="Glyas_Bleomycin-R_OHBP_Dase"/>
</dbReference>
<reference evidence="1 2" key="1">
    <citation type="journal article" date="2011" name="BMC Genomics">
        <title>Comparative genomics reveals diversity among xanthomonads infecting tomato and pepper.</title>
        <authorList>
            <person name="Potnis N."/>
            <person name="Krasileva K."/>
            <person name="Chow V."/>
            <person name="Almeida N.F."/>
            <person name="Patil P.B."/>
            <person name="Ryan R.P."/>
            <person name="Sharlach M."/>
            <person name="Behlau F."/>
            <person name="Dow J.M."/>
            <person name="Momol M.T."/>
            <person name="White F.F."/>
            <person name="Preston J.F."/>
            <person name="Vinatzer B.A."/>
            <person name="Koebnik R."/>
            <person name="Setubal J.C."/>
            <person name="Norman D.J."/>
            <person name="Staskawicz B.J."/>
            <person name="Jones J.B."/>
        </authorList>
    </citation>
    <scope>NUCLEOTIDE SEQUENCE [LARGE SCALE GENOMIC DNA]</scope>
    <source>
        <strain evidence="1 2">ATCC 35937</strain>
    </source>
</reference>
<sequence>MVTQIFINLPVEPLPRQIAFFTAMGFEFDPVTPTRMPLA</sequence>
<gene>
    <name evidence="1" type="ORF">XVE_0016</name>
</gene>
<dbReference type="AlphaFoldDB" id="F0B7H3"/>
<accession>F0B7H3</accession>
<dbReference type="Proteomes" id="UP000003299">
    <property type="component" value="Unassembled WGS sequence"/>
</dbReference>
<evidence type="ECO:0000313" key="2">
    <source>
        <dbReference type="Proteomes" id="UP000003299"/>
    </source>
</evidence>
<organism evidence="1 2">
    <name type="scientific">Xanthomonas vesicatoria ATCC 35937</name>
    <dbReference type="NCBI Taxonomy" id="925775"/>
    <lineage>
        <taxon>Bacteria</taxon>
        <taxon>Pseudomonadati</taxon>
        <taxon>Pseudomonadota</taxon>
        <taxon>Gammaproteobacteria</taxon>
        <taxon>Lysobacterales</taxon>
        <taxon>Lysobacteraceae</taxon>
        <taxon>Xanthomonas</taxon>
    </lineage>
</organism>
<dbReference type="EMBL" id="AEQV01000001">
    <property type="protein sequence ID" value="EGD11509.1"/>
    <property type="molecule type" value="Genomic_DNA"/>
</dbReference>
<evidence type="ECO:0000313" key="1">
    <source>
        <dbReference type="EMBL" id="EGD11509.1"/>
    </source>
</evidence>
<name>F0B7H3_9XANT</name>
<proteinExistence type="predicted"/>
<dbReference type="Gene3D" id="3.10.180.10">
    <property type="entry name" value="2,3-Dihydroxybiphenyl 1,2-Dioxygenase, domain 1"/>
    <property type="match status" value="1"/>
</dbReference>